<comment type="caution">
    <text evidence="2">The sequence shown here is derived from an EMBL/GenBank/DDBJ whole genome shotgun (WGS) entry which is preliminary data.</text>
</comment>
<dbReference type="Gene3D" id="2.60.120.560">
    <property type="entry name" value="Exo-inulinase, domain 1"/>
    <property type="match status" value="2"/>
</dbReference>
<keyword evidence="3" id="KW-1185">Reference proteome</keyword>
<reference evidence="3" key="1">
    <citation type="journal article" date="2019" name="Int. J. Syst. Evol. Microbiol.">
        <title>The Global Catalogue of Microorganisms (GCM) 10K type strain sequencing project: providing services to taxonomists for standard genome sequencing and annotation.</title>
        <authorList>
            <consortium name="The Broad Institute Genomics Platform"/>
            <consortium name="The Broad Institute Genome Sequencing Center for Infectious Disease"/>
            <person name="Wu L."/>
            <person name="Ma J."/>
        </authorList>
    </citation>
    <scope>NUCLEOTIDE SEQUENCE [LARGE SCALE GENOMIC DNA]</scope>
    <source>
        <strain evidence="3">CCTCC AB 2017081</strain>
    </source>
</reference>
<proteinExistence type="predicted"/>
<organism evidence="2 3">
    <name type="scientific">Deinococcus rufus</name>
    <dbReference type="NCBI Taxonomy" id="2136097"/>
    <lineage>
        <taxon>Bacteria</taxon>
        <taxon>Thermotogati</taxon>
        <taxon>Deinococcota</taxon>
        <taxon>Deinococci</taxon>
        <taxon>Deinococcales</taxon>
        <taxon>Deinococcaceae</taxon>
        <taxon>Deinococcus</taxon>
    </lineage>
</organism>
<protein>
    <submittedName>
        <fullName evidence="2">DUF1080 domain-containing protein</fullName>
    </submittedName>
</protein>
<dbReference type="RefSeq" id="WP_322472665.1">
    <property type="nucleotide sequence ID" value="NZ_JBHRZG010000010.1"/>
</dbReference>
<evidence type="ECO:0000259" key="1">
    <source>
        <dbReference type="Pfam" id="PF06439"/>
    </source>
</evidence>
<gene>
    <name evidence="2" type="ORF">ACFOSB_10245</name>
</gene>
<accession>A0ABV7Z867</accession>
<name>A0ABV7Z867_9DEIO</name>
<dbReference type="PROSITE" id="PS51257">
    <property type="entry name" value="PROKAR_LIPOPROTEIN"/>
    <property type="match status" value="1"/>
</dbReference>
<evidence type="ECO:0000313" key="2">
    <source>
        <dbReference type="EMBL" id="MFC3833238.1"/>
    </source>
</evidence>
<evidence type="ECO:0000313" key="3">
    <source>
        <dbReference type="Proteomes" id="UP001595803"/>
    </source>
</evidence>
<feature type="domain" description="3-keto-alpha-glucoside-1,2-lyase/3-keto-2-hydroxy-glucal hydratase" evidence="1">
    <location>
        <begin position="300"/>
        <end position="490"/>
    </location>
</feature>
<sequence length="495" mass="53054">MFTAPRAPAHARDRHHTRPARGVLTMLLGSVLASCAAPATPAPTPAPAAPLQPQTAWAPLFNGRDLGGWMTWLPSTGAGRDPAGIFRVQDGELRVLQVEDTGAERDFGYVATTAPYTDYRLRLQYRWGKTTFAPRKDLPRDAGILYHLTGPDTIWPSSMEFQIMEGNTGDLWAINGTNLSTTVSSGSDGDPRYDPFGEALTTQFPAESYKRVQRATDVPENASGWNDVELIVSGDEAVQVVDGQVTSRVTGIRAPDGSALRSGRIALQAEGAEVTYRNIDLRPLAYLAPPTGATVLLASGADSAAAWQSRSGGAADWPVQGGRMTVRSTAKPGDAASSNDLRSAETFGDMHLHLEFKVPVTRGGLPEQERGNSGVYLQGRYEVQILDSYGQPPTGQDDLGAVYGQHAPAVNAALPSGAWQSYDIEFRAARWEGTQKTADARVTVYLNGEKVQDDVALSGSTLLGEPEAASDGPVVLQDHGSEVQFRNIWVAPLED</sequence>
<feature type="domain" description="3-keto-alpha-glucoside-1,2-lyase/3-keto-2-hydroxy-glucal hydratase" evidence="1">
    <location>
        <begin position="57"/>
        <end position="282"/>
    </location>
</feature>
<dbReference type="Proteomes" id="UP001595803">
    <property type="component" value="Unassembled WGS sequence"/>
</dbReference>
<dbReference type="EMBL" id="JBHRZG010000010">
    <property type="protein sequence ID" value="MFC3833238.1"/>
    <property type="molecule type" value="Genomic_DNA"/>
</dbReference>
<dbReference type="InterPro" id="IPR010496">
    <property type="entry name" value="AL/BT2_dom"/>
</dbReference>
<dbReference type="Pfam" id="PF06439">
    <property type="entry name" value="3keto-disac_hyd"/>
    <property type="match status" value="2"/>
</dbReference>